<organism evidence="3 4">
    <name type="scientific">Bdellovibrio svalbardensis</name>
    <dbReference type="NCBI Taxonomy" id="2972972"/>
    <lineage>
        <taxon>Bacteria</taxon>
        <taxon>Pseudomonadati</taxon>
        <taxon>Bdellovibrionota</taxon>
        <taxon>Bdellovibrionia</taxon>
        <taxon>Bdellovibrionales</taxon>
        <taxon>Pseudobdellovibrionaceae</taxon>
        <taxon>Bdellovibrio</taxon>
    </lineage>
</organism>
<name>A0ABT6DJ56_9BACT</name>
<feature type="chain" id="PRO_5047531196" description="DUF3078 domain-containing protein" evidence="2">
    <location>
        <begin position="19"/>
        <end position="370"/>
    </location>
</feature>
<sequence>MLLRILICILIASQVAFAQTSEESSEEVPDEVMEEVIQEVRGGAGGAPASDANQVDSKAGTDKSNKNKNKKSKKSKKGKKTGEIAPAPQAPPEPLIKQAAGYLQGSQEGISDQVIILANQVDKLFGNTRALNEYYESSFRIYQKSYVNTKGSGSYDIQTNLNLSLPNWRNTEKVIQRWWSGETEVEEARVTKTEFKELNPWEFNQGVNLRFSRPVDYQIAGRLSKNFLTGPVVNHFFQEVSWDSARLWEEITSVTSDYALDKKNLFRFINEADWGISNYTFNSYHGPSFVYTIDKISLASFDLRLITGTQDNKFYTDNYTAGITYRTALHPLDWMFLQITPELSWPRIEHFTATWTLYVNLEIVFGKKKD</sequence>
<keyword evidence="4" id="KW-1185">Reference proteome</keyword>
<protein>
    <recommendedName>
        <fullName evidence="5">DUF3078 domain-containing protein</fullName>
    </recommendedName>
</protein>
<keyword evidence="2" id="KW-0732">Signal</keyword>
<feature type="region of interest" description="Disordered" evidence="1">
    <location>
        <begin position="37"/>
        <end position="93"/>
    </location>
</feature>
<comment type="caution">
    <text evidence="3">The sequence shown here is derived from an EMBL/GenBank/DDBJ whole genome shotgun (WGS) entry which is preliminary data.</text>
</comment>
<dbReference type="EMBL" id="JANRMI010000003">
    <property type="protein sequence ID" value="MDG0816801.1"/>
    <property type="molecule type" value="Genomic_DNA"/>
</dbReference>
<evidence type="ECO:0000256" key="2">
    <source>
        <dbReference type="SAM" id="SignalP"/>
    </source>
</evidence>
<dbReference type="RefSeq" id="WP_277578279.1">
    <property type="nucleotide sequence ID" value="NZ_JANRMI010000003.1"/>
</dbReference>
<dbReference type="Proteomes" id="UP001152321">
    <property type="component" value="Unassembled WGS sequence"/>
</dbReference>
<feature type="signal peptide" evidence="2">
    <location>
        <begin position="1"/>
        <end position="18"/>
    </location>
</feature>
<evidence type="ECO:0008006" key="5">
    <source>
        <dbReference type="Google" id="ProtNLM"/>
    </source>
</evidence>
<reference evidence="3" key="1">
    <citation type="submission" date="2022-08" db="EMBL/GenBank/DDBJ databases">
        <title>Novel Bdellovibrio Species Isolated from Svalbard: Designation Bdellovibrio svalbardensis.</title>
        <authorList>
            <person name="Mitchell R.J."/>
            <person name="Choi S.Y."/>
        </authorList>
    </citation>
    <scope>NUCLEOTIDE SEQUENCE</scope>
    <source>
        <strain evidence="3">PAP01</strain>
    </source>
</reference>
<gene>
    <name evidence="3" type="ORF">NWE73_10525</name>
</gene>
<proteinExistence type="predicted"/>
<feature type="compositionally biased region" description="Basic residues" evidence="1">
    <location>
        <begin position="66"/>
        <end position="79"/>
    </location>
</feature>
<accession>A0ABT6DJ56</accession>
<evidence type="ECO:0000313" key="3">
    <source>
        <dbReference type="EMBL" id="MDG0816801.1"/>
    </source>
</evidence>
<evidence type="ECO:0000313" key="4">
    <source>
        <dbReference type="Proteomes" id="UP001152321"/>
    </source>
</evidence>
<evidence type="ECO:0000256" key="1">
    <source>
        <dbReference type="SAM" id="MobiDB-lite"/>
    </source>
</evidence>